<feature type="region of interest" description="Disordered" evidence="1">
    <location>
        <begin position="206"/>
        <end position="342"/>
    </location>
</feature>
<feature type="compositionally biased region" description="Acidic residues" evidence="1">
    <location>
        <begin position="311"/>
        <end position="331"/>
    </location>
</feature>
<dbReference type="OrthoDB" id="23517at10239"/>
<dbReference type="EMBL" id="JQ815364">
    <property type="protein sequence ID" value="AFJ20553.1"/>
    <property type="molecule type" value="Genomic_DNA"/>
</dbReference>
<feature type="compositionally biased region" description="Acidic residues" evidence="1">
    <location>
        <begin position="227"/>
        <end position="304"/>
    </location>
</feature>
<evidence type="ECO:0000313" key="4">
    <source>
        <dbReference type="EMBL" id="QIV66944.1"/>
    </source>
</evidence>
<sequence length="512" mass="56505">MADAEDSDDVFVCCANIKKCVSELPTIKFQKLMLTYRCEMPTHTALMKIGMRTWHGAQYLSTRATPEICADILNDMFRGVHLSVLINSVWHAAVDSGVPLFWPDEDLKKYGALCVYPAGQPTPPDFHKTVLTSCWLRLGWGLIMRAYSADSRAKMFVISHLHADDDEDDDSDDEAREVAAAIAAVAAVEAAGGLDAADNERAADVVAADSDDDEDSDDRPAAAASDSEAEEAEEAEEASEAEEEEDSEAEEAAEEEAEEASEASEAEEEEADEPDEGSDASEAEDEDEDEGIDDASDLDADDYGEPVLDQEALDEPAEADLDGGETDEEPEPEPRTRRPHSGCRGLVPVIIEQIFDFKIETDKPTALSRAFSLLIKVNKLNMGYFESVQASDRLWYTGESPHCLLGWDGFRATNLKYQPPVLGDQWNEGIRLVRLGLYTMKRCTAFDAGLTIRDVERRFRSSSDTPWDSGDDFFIPLPPVRGDASRGFYEMGLKTVERGFRHVLDACNVVLR</sequence>
<dbReference type="KEGG" id="vg:14011361"/>
<evidence type="ECO:0000313" key="3">
    <source>
        <dbReference type="EMBL" id="AMB21697.1"/>
    </source>
</evidence>
<reference evidence="3 6" key="2">
    <citation type="submission" date="2015-08" db="EMBL/GenBank/DDBJ databases">
        <authorList>
            <person name="Babu N.S."/>
            <person name="Beckwith C.J."/>
            <person name="Beseler K.G."/>
            <person name="Brison A."/>
            <person name="Carone J.V."/>
            <person name="Caskin T.P."/>
            <person name="Diamond M."/>
            <person name="Durham M.E."/>
            <person name="Foxe J.M."/>
            <person name="Go M."/>
            <person name="Henderson B.A."/>
            <person name="Jones I.B."/>
            <person name="McGettigan J.A."/>
            <person name="Micheletti S.J."/>
            <person name="Nasrallah M.E."/>
            <person name="Ortiz D."/>
            <person name="Piller C.R."/>
            <person name="Privatt S.R."/>
            <person name="Schneider S.L."/>
            <person name="Sharp S."/>
            <person name="Smith T.C."/>
            <person name="Stanton J.D."/>
            <person name="Ullery H.E."/>
            <person name="Wilson R.J."/>
            <person name="Serrano M.G."/>
            <person name="Buck G."/>
            <person name="Lee V."/>
            <person name="Wang Y."/>
            <person name="Carvalho R."/>
            <person name="Voegtly L."/>
            <person name="Shi R."/>
            <person name="Duckworth R."/>
            <person name="Johnson A."/>
            <person name="Loviza R."/>
            <person name="Walstead R."/>
            <person name="Shah Z."/>
            <person name="Kiflezghi M."/>
            <person name="Wade K."/>
            <person name="Ball S.L."/>
            <person name="Bradley K.W."/>
            <person name="Asai D.J."/>
            <person name="Bowman C.A."/>
            <person name="Russell D.A."/>
            <person name="Pope W.H."/>
            <person name="Jacobs-Sera D."/>
            <person name="Hendrix R.W."/>
            <person name="Hatfull G.F."/>
        </authorList>
    </citation>
    <scope>NUCLEOTIDE SEQUENCE [LARGE SCALE GENOMIC DNA]</scope>
    <source>
        <strain evidence="3">SY</strain>
    </source>
</reference>
<evidence type="ECO:0000256" key="1">
    <source>
        <dbReference type="SAM" id="MobiDB-lite"/>
    </source>
</evidence>
<organism evidence="2 5">
    <name type="scientific">Cyprinid herpesvirus 2</name>
    <name type="common">CyHV-2</name>
    <dbReference type="NCBI Taxonomy" id="317878"/>
    <lineage>
        <taxon>Viruses</taxon>
        <taxon>Duplodnaviria</taxon>
        <taxon>Heunggongvirae</taxon>
        <taxon>Peploviricota</taxon>
        <taxon>Herviviricetes</taxon>
        <taxon>Herpesvirales</taxon>
        <taxon>Alloherpesviridae</taxon>
        <taxon>Cyvirus</taxon>
        <taxon>Cyvirus cyprinidallo2</taxon>
    </lineage>
</organism>
<dbReference type="GeneID" id="14011361"/>
<dbReference type="RefSeq" id="YP_007003947.1">
    <property type="nucleotide sequence ID" value="NC_019495.1"/>
</dbReference>
<proteinExistence type="predicted"/>
<dbReference type="EMBL" id="KT387800">
    <property type="protein sequence ID" value="AMB21697.1"/>
    <property type="molecule type" value="Genomic_DNA"/>
</dbReference>
<reference evidence="4" key="3">
    <citation type="submission" date="2019-10" db="EMBL/GenBank/DDBJ databases">
        <title>The complete genome of Cyprinid herpesvirus 2, a new strain isolated from Allogynogenetic crucian carp.</title>
        <authorList>
            <person name="Jiang Y."/>
            <person name="Wang H."/>
            <person name="Lu L."/>
        </authorList>
    </citation>
    <scope>NUCLEOTIDE SEQUENCE</scope>
    <source>
        <strain evidence="4">YC-01</strain>
    </source>
</reference>
<evidence type="ECO:0000313" key="6">
    <source>
        <dbReference type="Proteomes" id="UP000142765"/>
    </source>
</evidence>
<dbReference type="EMBL" id="MN593216">
    <property type="protein sequence ID" value="QIV66944.1"/>
    <property type="molecule type" value="Genomic_DNA"/>
</dbReference>
<keyword evidence="5" id="KW-1185">Reference proteome</keyword>
<evidence type="ECO:0000313" key="2">
    <source>
        <dbReference type="EMBL" id="AFJ20553.1"/>
    </source>
</evidence>
<reference evidence="2 5" key="1">
    <citation type="journal article" date="2013" name="J. Virol.">
        <title>Comparative genomics of carp herpesviruses.</title>
        <authorList>
            <person name="Davison A.J."/>
            <person name="Kurobe T."/>
            <person name="Gatherer D."/>
            <person name="Cunningham C."/>
            <person name="Korf I."/>
            <person name="Fukuda H."/>
            <person name="Hedrick R.P."/>
            <person name="Waltzek T.B."/>
        </authorList>
    </citation>
    <scope>NUCLEOTIDE SEQUENCE [LARGE SCALE GENOMIC DNA]</scope>
    <source>
        <strain evidence="2">ST-J1</strain>
    </source>
</reference>
<dbReference type="Proteomes" id="UP000142765">
    <property type="component" value="Segment"/>
</dbReference>
<name>K7PC15_CYHV2</name>
<dbReference type="Proteomes" id="UP000101183">
    <property type="component" value="Segment"/>
</dbReference>
<protein>
    <submittedName>
        <fullName evidence="2 3">ORF135</fullName>
    </submittedName>
</protein>
<gene>
    <name evidence="2" type="ORF">CyHV2_ORF135</name>
</gene>
<accession>K7PC15</accession>
<evidence type="ECO:0000313" key="5">
    <source>
        <dbReference type="Proteomes" id="UP000101183"/>
    </source>
</evidence>